<feature type="region of interest" description="Disordered" evidence="2">
    <location>
        <begin position="666"/>
        <end position="720"/>
    </location>
</feature>
<keyword evidence="1" id="KW-0175">Coiled coil</keyword>
<feature type="region of interest" description="Disordered" evidence="2">
    <location>
        <begin position="571"/>
        <end position="596"/>
    </location>
</feature>
<accession>W2ZQR0</accession>
<comment type="caution">
    <text evidence="3">The sequence shown here is derived from an EMBL/GenBank/DDBJ whole genome shotgun (WGS) entry which is preliminary data.</text>
</comment>
<feature type="coiled-coil region" evidence="1">
    <location>
        <begin position="1124"/>
        <end position="1155"/>
    </location>
</feature>
<feature type="compositionally biased region" description="Polar residues" evidence="2">
    <location>
        <begin position="1456"/>
        <end position="1479"/>
    </location>
</feature>
<feature type="compositionally biased region" description="Basic and acidic residues" evidence="2">
    <location>
        <begin position="666"/>
        <end position="676"/>
    </location>
</feature>
<organism evidence="3 4">
    <name type="scientific">Phytophthora nicotianae P10297</name>
    <dbReference type="NCBI Taxonomy" id="1317064"/>
    <lineage>
        <taxon>Eukaryota</taxon>
        <taxon>Sar</taxon>
        <taxon>Stramenopiles</taxon>
        <taxon>Oomycota</taxon>
        <taxon>Peronosporomycetes</taxon>
        <taxon>Peronosporales</taxon>
        <taxon>Peronosporaceae</taxon>
        <taxon>Phytophthora</taxon>
    </lineage>
</organism>
<feature type="coiled-coil region" evidence="1">
    <location>
        <begin position="1285"/>
        <end position="1346"/>
    </location>
</feature>
<evidence type="ECO:0000313" key="4">
    <source>
        <dbReference type="Proteomes" id="UP000018948"/>
    </source>
</evidence>
<protein>
    <submittedName>
        <fullName evidence="3">Uncharacterized protein</fullName>
    </submittedName>
</protein>
<feature type="compositionally biased region" description="Low complexity" evidence="2">
    <location>
        <begin position="530"/>
        <end position="542"/>
    </location>
</feature>
<evidence type="ECO:0000256" key="2">
    <source>
        <dbReference type="SAM" id="MobiDB-lite"/>
    </source>
</evidence>
<feature type="region of interest" description="Disordered" evidence="2">
    <location>
        <begin position="1436"/>
        <end position="1479"/>
    </location>
</feature>
<dbReference type="OrthoDB" id="168063at2759"/>
<reference evidence="3 4" key="1">
    <citation type="submission" date="2013-11" db="EMBL/GenBank/DDBJ databases">
        <title>The Genome Sequence of Phytophthora parasitica P10297.</title>
        <authorList>
            <consortium name="The Broad Institute Genomics Platform"/>
            <person name="Russ C."/>
            <person name="Tyler B."/>
            <person name="Panabieres F."/>
            <person name="Shan W."/>
            <person name="Tripathy S."/>
            <person name="Grunwald N."/>
            <person name="Machado M."/>
            <person name="Johnson C.S."/>
            <person name="Walker B."/>
            <person name="Young S.K."/>
            <person name="Zeng Q."/>
            <person name="Gargeya S."/>
            <person name="Fitzgerald M."/>
            <person name="Haas B."/>
            <person name="Abouelleil A."/>
            <person name="Allen A.W."/>
            <person name="Alvarado L."/>
            <person name="Arachchi H.M."/>
            <person name="Berlin A.M."/>
            <person name="Chapman S.B."/>
            <person name="Gainer-Dewar J."/>
            <person name="Goldberg J."/>
            <person name="Griggs A."/>
            <person name="Gujja S."/>
            <person name="Hansen M."/>
            <person name="Howarth C."/>
            <person name="Imamovic A."/>
            <person name="Ireland A."/>
            <person name="Larimer J."/>
            <person name="McCowan C."/>
            <person name="Murphy C."/>
            <person name="Pearson M."/>
            <person name="Poon T.W."/>
            <person name="Priest M."/>
            <person name="Roberts A."/>
            <person name="Saif S."/>
            <person name="Shea T."/>
            <person name="Sisk P."/>
            <person name="Sykes S."/>
            <person name="Wortman J."/>
            <person name="Nusbaum C."/>
            <person name="Birren B."/>
        </authorList>
    </citation>
    <scope>NUCLEOTIDE SEQUENCE [LARGE SCALE GENOMIC DNA]</scope>
    <source>
        <strain evidence="3 4">P10297</strain>
    </source>
</reference>
<feature type="region of interest" description="Disordered" evidence="2">
    <location>
        <begin position="745"/>
        <end position="781"/>
    </location>
</feature>
<feature type="region of interest" description="Disordered" evidence="2">
    <location>
        <begin position="518"/>
        <end position="545"/>
    </location>
</feature>
<evidence type="ECO:0000256" key="1">
    <source>
        <dbReference type="SAM" id="Coils"/>
    </source>
</evidence>
<evidence type="ECO:0000313" key="3">
    <source>
        <dbReference type="EMBL" id="ETP49345.1"/>
    </source>
</evidence>
<feature type="compositionally biased region" description="Polar residues" evidence="2">
    <location>
        <begin position="745"/>
        <end position="758"/>
    </location>
</feature>
<name>W2ZQR0_PHYNI</name>
<dbReference type="Proteomes" id="UP000018948">
    <property type="component" value="Unassembled WGS sequence"/>
</dbReference>
<dbReference type="EMBL" id="ANIY01001106">
    <property type="protein sequence ID" value="ETP49345.1"/>
    <property type="molecule type" value="Genomic_DNA"/>
</dbReference>
<proteinExistence type="predicted"/>
<sequence length="1479" mass="170411">MEEQRPRLSCDSDESTALTWQDQVHKDLKSDAVRLRLQTYSTLSEKCSESKDMQKQVGQLFGGPRNGVTSSLLTVLFDDLHSTDKTLRIAAARVLCLMAYENLTNQQMIIRSQDVRDEEHVGITIGWVHVFSIPQLLRDRYEAQCEERGVFTTSKGLIEFVSNLIKDNYASIYSRIGRYYAEGCHEFLPLCWSQALVNDSSESVDMDGVPDPNENVLGFYLVPRQMQFPEQDDYFLHDILASIQTRSELSRLQRVHTAFEQVAFRATEANAAILKTVVEGIYSSFNSEEEADIADQRQTSFLEWLDAFPKRMITWNEILSWCCTDMNTDEMLKRFGAESYRIICDTFQKLTFGGEGQTKDQANYYVWESTLVGALLNHPDLPHELKANIRAMAPGCVNRLNLSHRKANNNAPVNSTKAFECPWEYLFPLELTEINPISWSVFLSKWRQSADAKPEEDPQIFHQSDRRHHSVGDAANPALLVARKNALATLMHNPRIFHSLRDLNQLRQQLPFIANRPPEVREESAEFPASPSRSQSIQQRQLSEAERRELKENRKLFRKFQRSSIELDEATRQRIETKREARNQAHERAAENRKKNEKLAIQRIQELARSKRDKLVKVQERIQRKEYRWKVHLEARQERHERVQWWKQMQHEDLVARQVEFMRQKEEDDAARRLEQNQHTMSQNLRRSEVSPPRAPTTERQYSCPRRPQSARTATDPQTIRERANVYGCAASKAFAARRPQTTRADFYSGTKSPSKSASFRRVRPASAGPSRNVGPSAAPAAELNRSDPLVLDVENACQTLVMTNAAHAVAQEIAIPSVPGPVPEEEIVPPAVIMAQYLALEKEQRFKLHERYCVNRVSHKLTFAVLQQLTHEMRQDAAWREFAKAAGGAANIKRNKTKRDAKVTYTAFASVAHQLGTTMPPKRIQVVARSLDPWKTGFVSWESFYPWWSKQLRVKGHMATPSELSELERGDGAWENIQEVLRFGFRKLWKVFAGVDSRVKELENAVATQKDDSLRQHQHLEAIAKTLNAMSEQLRLEQEETTNQQIEARLQHLECQIQDQLAENHTGAVDDNKARIAKIERRLDLIEEEMGHFVTAIEQKADAEGMLAQGRALEESIRKRCKKEAFDQEVLKMQERLLQQRQELENELSLSISDFRTAQETHFHSEMENWAGKIQENTLENVQTLFDHEIQKQGEAMGSLGIQIKLCCDALEAQQRRMDDFQVEIDKKVRETLVADREEIALQCSEAHGQIDYQFRTQEAVLERIRVQQEEIATSLSKRDQQTLDDINAAVENLDRRVLDRENQELEKLRHHFTEEIQLTIANALKALELAKDREQRKLKQHQHVVGRKLAELDQMMQLIGRQLIQNTSQLQVVRNEQLEYSLQSEDAGYSDDELLLPYDDVADNVNLPRTPVLPAINETSHSSTIQDAAELVTRRSQHQELQGQLDKKLRDYSQVLSPSRAQEQRESLTQPTQSPRE</sequence>
<gene>
    <name evidence="3" type="ORF">F442_05124</name>
</gene>
<feature type="coiled-coil region" evidence="1">
    <location>
        <begin position="1021"/>
        <end position="1090"/>
    </location>
</feature>